<dbReference type="InterPro" id="IPR015425">
    <property type="entry name" value="FH2_Formin"/>
</dbReference>
<comment type="caution">
    <text evidence="4">The sequence shown here is derived from an EMBL/GenBank/DDBJ whole genome shotgun (WGS) entry which is preliminary data.</text>
</comment>
<dbReference type="PROSITE" id="PS51231">
    <property type="entry name" value="DAD"/>
    <property type="match status" value="1"/>
</dbReference>
<evidence type="ECO:0008006" key="6">
    <source>
        <dbReference type="Google" id="ProtNLM"/>
    </source>
</evidence>
<protein>
    <recommendedName>
        <fullName evidence="6">FH2 domain-containing protein</fullName>
    </recommendedName>
</protein>
<evidence type="ECO:0000259" key="2">
    <source>
        <dbReference type="PROSITE" id="PS51231"/>
    </source>
</evidence>
<gene>
    <name evidence="4" type="ORF">BJ554DRAFT_6934</name>
</gene>
<dbReference type="SUPFAM" id="SSF101447">
    <property type="entry name" value="Formin homology 2 domain (FH2 domain)"/>
    <property type="match status" value="1"/>
</dbReference>
<dbReference type="OrthoDB" id="1668162at2759"/>
<name>A0A8H7ZXA8_9FUNG</name>
<reference evidence="4 5" key="1">
    <citation type="journal article" name="Sci. Rep.">
        <title>Genome-scale phylogenetic analyses confirm Olpidium as the closest living zoosporic fungus to the non-flagellated, terrestrial fungi.</title>
        <authorList>
            <person name="Chang Y."/>
            <person name="Rochon D."/>
            <person name="Sekimoto S."/>
            <person name="Wang Y."/>
            <person name="Chovatia M."/>
            <person name="Sandor L."/>
            <person name="Salamov A."/>
            <person name="Grigoriev I.V."/>
            <person name="Stajich J.E."/>
            <person name="Spatafora J.W."/>
        </authorList>
    </citation>
    <scope>NUCLEOTIDE SEQUENCE [LARGE SCALE GENOMIC DNA]</scope>
    <source>
        <strain evidence="4">S191</strain>
    </source>
</reference>
<dbReference type="EMBL" id="JAEFCI010004428">
    <property type="protein sequence ID" value="KAG5460954.1"/>
    <property type="molecule type" value="Genomic_DNA"/>
</dbReference>
<sequence length="285" mass="30967">MPADLKVRLRGGLSDFVRMPVLQIILALGNIMNTGQRGGAYGFKLESLLKLGDTKSTLSNRKHTLLHYLVDLVQLKFPETAGFPEELAPLESGAKVSIPALRQTLVHVRTGLKKIGTLLESSAASKGGRKADDHFVPIMREFYLESEARCKALDESAKKAIAGFEQAVAAYAEDPKTATPEEFFGIFCRFAQSFQQAAAENEAIIAKAAEEAKKEEQRRQREEQRTKRKKEGEIAVSPTTAGSAAEQEGGFDDLISAIRSGKAFGQDFKPGRPACGKKAKSPTVG</sequence>
<evidence type="ECO:0000313" key="4">
    <source>
        <dbReference type="EMBL" id="KAG5460954.1"/>
    </source>
</evidence>
<feature type="domain" description="FH2" evidence="3">
    <location>
        <begin position="1"/>
        <end position="220"/>
    </location>
</feature>
<evidence type="ECO:0000313" key="5">
    <source>
        <dbReference type="Proteomes" id="UP000673691"/>
    </source>
</evidence>
<dbReference type="InterPro" id="IPR014767">
    <property type="entry name" value="DAD_dom"/>
</dbReference>
<dbReference type="PROSITE" id="PS51444">
    <property type="entry name" value="FH2"/>
    <property type="match status" value="1"/>
</dbReference>
<dbReference type="InterPro" id="IPR051425">
    <property type="entry name" value="Formin_Homology"/>
</dbReference>
<dbReference type="Gene3D" id="1.20.58.2220">
    <property type="entry name" value="Formin, FH2 domain"/>
    <property type="match status" value="1"/>
</dbReference>
<dbReference type="Pfam" id="PF02181">
    <property type="entry name" value="FH2"/>
    <property type="match status" value="1"/>
</dbReference>
<feature type="compositionally biased region" description="Basic residues" evidence="1">
    <location>
        <begin position="275"/>
        <end position="285"/>
    </location>
</feature>
<accession>A0A8H7ZXA8</accession>
<proteinExistence type="predicted"/>
<dbReference type="Proteomes" id="UP000673691">
    <property type="component" value="Unassembled WGS sequence"/>
</dbReference>
<dbReference type="AlphaFoldDB" id="A0A8H7ZXA8"/>
<evidence type="ECO:0000256" key="1">
    <source>
        <dbReference type="SAM" id="MobiDB-lite"/>
    </source>
</evidence>
<feature type="compositionally biased region" description="Basic and acidic residues" evidence="1">
    <location>
        <begin position="211"/>
        <end position="233"/>
    </location>
</feature>
<organism evidence="4 5">
    <name type="scientific">Olpidium bornovanus</name>
    <dbReference type="NCBI Taxonomy" id="278681"/>
    <lineage>
        <taxon>Eukaryota</taxon>
        <taxon>Fungi</taxon>
        <taxon>Fungi incertae sedis</taxon>
        <taxon>Olpidiomycota</taxon>
        <taxon>Olpidiomycotina</taxon>
        <taxon>Olpidiomycetes</taxon>
        <taxon>Olpidiales</taxon>
        <taxon>Olpidiaceae</taxon>
        <taxon>Olpidium</taxon>
    </lineage>
</organism>
<evidence type="ECO:0000259" key="3">
    <source>
        <dbReference type="PROSITE" id="PS51444"/>
    </source>
</evidence>
<dbReference type="SMART" id="SM00498">
    <property type="entry name" value="FH2"/>
    <property type="match status" value="1"/>
</dbReference>
<dbReference type="PANTHER" id="PTHR45725">
    <property type="entry name" value="FORMIN HOMOLOGY 2 FAMILY MEMBER"/>
    <property type="match status" value="1"/>
</dbReference>
<feature type="domain" description="DAD" evidence="2">
    <location>
        <begin position="244"/>
        <end position="281"/>
    </location>
</feature>
<keyword evidence="5" id="KW-1185">Reference proteome</keyword>
<dbReference type="PANTHER" id="PTHR45725:SF1">
    <property type="entry name" value="DISHEVELLED ASSOCIATED ACTIVATOR OF MORPHOGENESIS, ISOFORM D"/>
    <property type="match status" value="1"/>
</dbReference>
<feature type="region of interest" description="Disordered" evidence="1">
    <location>
        <begin position="211"/>
        <end position="285"/>
    </location>
</feature>
<dbReference type="InterPro" id="IPR042201">
    <property type="entry name" value="FH2_Formin_sf"/>
</dbReference>